<name>A0A067SQP4_GALM3</name>
<evidence type="ECO:0000256" key="2">
    <source>
        <dbReference type="SAM" id="Phobius"/>
    </source>
</evidence>
<sequence length="309" mass="34896">MDALTRGSYVPLLDDEKMSTDSIETGTQNITEIPKRYLWINQFFFLVITICTLVDVALIGSIAWRNAQQGDTKISSIDNLKIGNPYINLEALYREANISVPRYDPVINVGQGLVQVSLTDPHKVIPEYTETGNLSIGHIARFRRHLIATPTISTVAQFRIMDFGMESCSLVITVPDEITTRDTIVGPTGKSVVVHIHQIEVQNRLNLRKLSRSLLPPTRKHIASMVISYGKTAESGVFPYIMGFEDWESGKYFCFQNLNSLFYFEYDDVLETSEHQTRVQPPDTTSSSNKDTSEKLLEAIRDKRPAVDF</sequence>
<feature type="region of interest" description="Disordered" evidence="1">
    <location>
        <begin position="274"/>
        <end position="309"/>
    </location>
</feature>
<dbReference type="AlphaFoldDB" id="A0A067SQP4"/>
<keyword evidence="2" id="KW-1133">Transmembrane helix</keyword>
<gene>
    <name evidence="3" type="ORF">GALMADRAFT_215387</name>
</gene>
<dbReference type="HOGENOM" id="CLU_900306_0_0_1"/>
<dbReference type="OrthoDB" id="3350619at2759"/>
<keyword evidence="2" id="KW-0472">Membrane</keyword>
<proteinExistence type="predicted"/>
<feature type="transmembrane region" description="Helical" evidence="2">
    <location>
        <begin position="43"/>
        <end position="64"/>
    </location>
</feature>
<dbReference type="EMBL" id="KL142404">
    <property type="protein sequence ID" value="KDR69098.1"/>
    <property type="molecule type" value="Genomic_DNA"/>
</dbReference>
<keyword evidence="4" id="KW-1185">Reference proteome</keyword>
<evidence type="ECO:0000256" key="1">
    <source>
        <dbReference type="SAM" id="MobiDB-lite"/>
    </source>
</evidence>
<feature type="compositionally biased region" description="Polar residues" evidence="1">
    <location>
        <begin position="278"/>
        <end position="290"/>
    </location>
</feature>
<feature type="compositionally biased region" description="Basic and acidic residues" evidence="1">
    <location>
        <begin position="291"/>
        <end position="309"/>
    </location>
</feature>
<evidence type="ECO:0000313" key="3">
    <source>
        <dbReference type="EMBL" id="KDR69098.1"/>
    </source>
</evidence>
<dbReference type="Proteomes" id="UP000027222">
    <property type="component" value="Unassembled WGS sequence"/>
</dbReference>
<evidence type="ECO:0000313" key="4">
    <source>
        <dbReference type="Proteomes" id="UP000027222"/>
    </source>
</evidence>
<protein>
    <recommendedName>
        <fullName evidence="5">Ubiquitin 3 binding protein But2 C-terminal domain-containing protein</fullName>
    </recommendedName>
</protein>
<accession>A0A067SQP4</accession>
<keyword evidence="2" id="KW-0812">Transmembrane</keyword>
<organism evidence="3 4">
    <name type="scientific">Galerina marginata (strain CBS 339.88)</name>
    <dbReference type="NCBI Taxonomy" id="685588"/>
    <lineage>
        <taxon>Eukaryota</taxon>
        <taxon>Fungi</taxon>
        <taxon>Dikarya</taxon>
        <taxon>Basidiomycota</taxon>
        <taxon>Agaricomycotina</taxon>
        <taxon>Agaricomycetes</taxon>
        <taxon>Agaricomycetidae</taxon>
        <taxon>Agaricales</taxon>
        <taxon>Agaricineae</taxon>
        <taxon>Strophariaceae</taxon>
        <taxon>Galerina</taxon>
    </lineage>
</organism>
<evidence type="ECO:0008006" key="5">
    <source>
        <dbReference type="Google" id="ProtNLM"/>
    </source>
</evidence>
<reference evidence="4" key="1">
    <citation type="journal article" date="2014" name="Proc. Natl. Acad. Sci. U.S.A.">
        <title>Extensive sampling of basidiomycete genomes demonstrates inadequacy of the white-rot/brown-rot paradigm for wood decay fungi.</title>
        <authorList>
            <person name="Riley R."/>
            <person name="Salamov A.A."/>
            <person name="Brown D.W."/>
            <person name="Nagy L.G."/>
            <person name="Floudas D."/>
            <person name="Held B.W."/>
            <person name="Levasseur A."/>
            <person name="Lombard V."/>
            <person name="Morin E."/>
            <person name="Otillar R."/>
            <person name="Lindquist E.A."/>
            <person name="Sun H."/>
            <person name="LaButti K.M."/>
            <person name="Schmutz J."/>
            <person name="Jabbour D."/>
            <person name="Luo H."/>
            <person name="Baker S.E."/>
            <person name="Pisabarro A.G."/>
            <person name="Walton J.D."/>
            <person name="Blanchette R.A."/>
            <person name="Henrissat B."/>
            <person name="Martin F."/>
            <person name="Cullen D."/>
            <person name="Hibbett D.S."/>
            <person name="Grigoriev I.V."/>
        </authorList>
    </citation>
    <scope>NUCLEOTIDE SEQUENCE [LARGE SCALE GENOMIC DNA]</scope>
    <source>
        <strain evidence="4">CBS 339.88</strain>
    </source>
</reference>